<feature type="domain" description="FAD dependent oxidoreductase" evidence="5">
    <location>
        <begin position="8"/>
        <end position="359"/>
    </location>
</feature>
<comment type="cofactor">
    <cofactor evidence="1">
        <name>FAD</name>
        <dbReference type="ChEBI" id="CHEBI:57692"/>
    </cofactor>
</comment>
<dbReference type="InterPro" id="IPR036188">
    <property type="entry name" value="FAD/NAD-bd_sf"/>
</dbReference>
<dbReference type="Gene3D" id="3.50.50.60">
    <property type="entry name" value="FAD/NAD(P)-binding domain"/>
    <property type="match status" value="1"/>
</dbReference>
<dbReference type="SUPFAM" id="SSF54373">
    <property type="entry name" value="FAD-linked reductases, C-terminal domain"/>
    <property type="match status" value="1"/>
</dbReference>
<keyword evidence="3" id="KW-0274">FAD</keyword>
<dbReference type="EC" id="1.5.3.2" evidence="6"/>
<dbReference type="RefSeq" id="WP_214718770.1">
    <property type="nucleotide sequence ID" value="NZ_CP183077.1"/>
</dbReference>
<evidence type="ECO:0000259" key="5">
    <source>
        <dbReference type="Pfam" id="PF01266"/>
    </source>
</evidence>
<evidence type="ECO:0000256" key="4">
    <source>
        <dbReference type="ARBA" id="ARBA00023002"/>
    </source>
</evidence>
<dbReference type="InterPro" id="IPR006076">
    <property type="entry name" value="FAD-dep_OxRdtase"/>
</dbReference>
<evidence type="ECO:0000313" key="6">
    <source>
        <dbReference type="EMBL" id="MDL5376822.1"/>
    </source>
</evidence>
<dbReference type="Gene3D" id="3.30.9.10">
    <property type="entry name" value="D-Amino Acid Oxidase, subunit A, domain 2"/>
    <property type="match status" value="1"/>
</dbReference>
<dbReference type="Proteomes" id="UP001230807">
    <property type="component" value="Unassembled WGS sequence"/>
</dbReference>
<sequence>MSQPVRYDVAVIGAGTMGMSAASFLTERGAHTLVIDAFDPPHNKGSHHGDTRMIRHAYGEGRAYVSLVKRAQKLWEDLDRTSQYPIFKKTGVLGIGPRDSAFLGETIASAEKYDLPLQRLSKGDIETRWPGLSIPDDYIGCYETESGLLYSENAIRAYRERATANGAELVMNTPVESLEFHEDGGTIVTSEATFYTKKVIVTVGAWAKQLLPDLSLPLAPTRKVVGWFEADETLYSDASFPSFFVEDDDRMFYGFPSLDGAGLKVGRTDGGQAIDPNLHTQDFGRYEADEGDLRHFLATYMPEANGALNQGKTCLYTMSDDHDFIVDVHPEHHNVLIACGFSGHGFKFGSVMGEVLSQLTLDGQTSFDLSRFRLARFRA</sequence>
<dbReference type="InterPro" id="IPR045170">
    <property type="entry name" value="MTOX"/>
</dbReference>
<dbReference type="PANTHER" id="PTHR10961:SF7">
    <property type="entry name" value="FAD DEPENDENT OXIDOREDUCTASE DOMAIN-CONTAINING PROTEIN"/>
    <property type="match status" value="1"/>
</dbReference>
<keyword evidence="7" id="KW-1185">Reference proteome</keyword>
<evidence type="ECO:0000256" key="1">
    <source>
        <dbReference type="ARBA" id="ARBA00001974"/>
    </source>
</evidence>
<evidence type="ECO:0000313" key="7">
    <source>
        <dbReference type="Proteomes" id="UP001230807"/>
    </source>
</evidence>
<dbReference type="EMBL" id="JASWER010000005">
    <property type="protein sequence ID" value="MDL5376822.1"/>
    <property type="molecule type" value="Genomic_DNA"/>
</dbReference>
<name>A0ABT7MNQ8_9BACL</name>
<keyword evidence="2" id="KW-0285">Flavoprotein</keyword>
<gene>
    <name evidence="6" type="primary">solA</name>
    <name evidence="6" type="ORF">QR695_07350</name>
</gene>
<keyword evidence="4 6" id="KW-0560">Oxidoreductase</keyword>
<comment type="caution">
    <text evidence="6">The sequence shown here is derived from an EMBL/GenBank/DDBJ whole genome shotgun (WGS) entry which is preliminary data.</text>
</comment>
<organism evidence="6 7">
    <name type="scientific">Exiguobacterium mexicanum</name>
    <dbReference type="NCBI Taxonomy" id="340146"/>
    <lineage>
        <taxon>Bacteria</taxon>
        <taxon>Bacillati</taxon>
        <taxon>Bacillota</taxon>
        <taxon>Bacilli</taxon>
        <taxon>Bacillales</taxon>
        <taxon>Bacillales Family XII. Incertae Sedis</taxon>
        <taxon>Exiguobacterium</taxon>
    </lineage>
</organism>
<dbReference type="SUPFAM" id="SSF51905">
    <property type="entry name" value="FAD/NAD(P)-binding domain"/>
    <property type="match status" value="1"/>
</dbReference>
<accession>A0ABT7MNQ8</accession>
<dbReference type="PANTHER" id="PTHR10961">
    <property type="entry name" value="PEROXISOMAL SARCOSINE OXIDASE"/>
    <property type="match status" value="1"/>
</dbReference>
<protein>
    <submittedName>
        <fullName evidence="6">N-methyl-L-tryptophan oxidase</fullName>
        <ecNumber evidence="6">1.5.3.2</ecNumber>
    </submittedName>
</protein>
<dbReference type="GO" id="GO:0050131">
    <property type="term" value="F:N-methyl-L-amino-acid oxidase activity"/>
    <property type="evidence" value="ECO:0007669"/>
    <property type="project" value="UniProtKB-EC"/>
</dbReference>
<proteinExistence type="predicted"/>
<evidence type="ECO:0000256" key="2">
    <source>
        <dbReference type="ARBA" id="ARBA00022630"/>
    </source>
</evidence>
<dbReference type="Pfam" id="PF01266">
    <property type="entry name" value="DAO"/>
    <property type="match status" value="1"/>
</dbReference>
<evidence type="ECO:0000256" key="3">
    <source>
        <dbReference type="ARBA" id="ARBA00022827"/>
    </source>
</evidence>
<dbReference type="NCBIfam" id="NF008425">
    <property type="entry name" value="PRK11259.1"/>
    <property type="match status" value="1"/>
</dbReference>
<reference evidence="6 7" key="1">
    <citation type="submission" date="2023-06" db="EMBL/GenBank/DDBJ databases">
        <title>Influencing factors and mechanism of Cr(VI) reduction by facultative anaerobic Exiguobacterium sp. PY14.</title>
        <authorList>
            <person name="Zou L."/>
        </authorList>
    </citation>
    <scope>NUCLEOTIDE SEQUENCE [LARGE SCALE GENOMIC DNA]</scope>
    <source>
        <strain evidence="6 7">PY14</strain>
    </source>
</reference>